<evidence type="ECO:0000313" key="6">
    <source>
        <dbReference type="Proteomes" id="UP000283479"/>
    </source>
</evidence>
<dbReference type="InterPro" id="IPR054343">
    <property type="entry name" value="TY-Chap_M"/>
</dbReference>
<feature type="compositionally biased region" description="Basic and acidic residues" evidence="1">
    <location>
        <begin position="467"/>
        <end position="477"/>
    </location>
</feature>
<feature type="domain" description="TY-Chap N-terminal" evidence="3">
    <location>
        <begin position="14"/>
        <end position="140"/>
    </location>
</feature>
<protein>
    <submittedName>
        <fullName evidence="5">Uncharacterized protein</fullName>
    </submittedName>
</protein>
<dbReference type="Pfam" id="PF22554">
    <property type="entry name" value="Chap-C"/>
    <property type="match status" value="1"/>
</dbReference>
<dbReference type="EMBL" id="RKLO01000003">
    <property type="protein sequence ID" value="RVW02709.1"/>
    <property type="molecule type" value="Genomic_DNA"/>
</dbReference>
<reference evidence="5 6" key="1">
    <citation type="submission" date="2018-11" db="EMBL/GenBank/DDBJ databases">
        <title>Rhodococcus spongicola sp. nov. and Rhodococcus xishaensis sp. nov. from marine sponges.</title>
        <authorList>
            <person name="Li L."/>
            <person name="Lin H.W."/>
        </authorList>
    </citation>
    <scope>NUCLEOTIDE SEQUENCE [LARGE SCALE GENOMIC DNA]</scope>
    <source>
        <strain evidence="5 6">LHW51113</strain>
    </source>
</reference>
<gene>
    <name evidence="5" type="ORF">EGT50_08075</name>
</gene>
<comment type="caution">
    <text evidence="5">The sequence shown here is derived from an EMBL/GenBank/DDBJ whole genome shotgun (WGS) entry which is preliminary data.</text>
</comment>
<dbReference type="Proteomes" id="UP000283479">
    <property type="component" value="Unassembled WGS sequence"/>
</dbReference>
<name>A0A438AVL0_9NOCA</name>
<sequence length="477" mass="52635">MFEITSFDDAVDRSWSLFQRKLADHLSAMRNDDILILEWIEETTVDGFTPWVQFLLWDDEYVRGEVSSNSYLAPRYALAPETEKRLCELGWSRPTRLPRGEPDDGSPAFFLDKEQRWADQLAAMTVSTLREIWSVPHPSFIRAEIIGTLEGSDLAADTVESESTPDPTHIDDDTAVTPRDPDQLRNLVACTVEKALGFQPEIDDDGDVVLKMDDQPVLVITHPDQPLVRVWVPLLHGVVGRTRAAENACDLTKRWPGIRFTLDEDRLNASIDVSGNPFVPRHLVDALDQFSAFTPSVDARFAARFGGSRFADGLPRERDASSAPTDDGTEDDGDDRGLPPALMTLIHLDPGGSGSLSAQEVASVCGDDRDAVLDYLKITQEQEISWRESAETARGEGDSGEADACDREARAWARTHESLRSALRVIALPDATRPTSAGAKPDQTEVFGEPTEQAAEQTVFEANITEPPDHTAKGAQQ</sequence>
<dbReference type="Pfam" id="PF22552">
    <property type="entry name" value="TY-Chap3"/>
    <property type="match status" value="1"/>
</dbReference>
<evidence type="ECO:0000256" key="1">
    <source>
        <dbReference type="SAM" id="MobiDB-lite"/>
    </source>
</evidence>
<evidence type="ECO:0000259" key="2">
    <source>
        <dbReference type="Pfam" id="PF22551"/>
    </source>
</evidence>
<accession>A0A438AVL0</accession>
<feature type="domain" description="TY-Chap C-terminal" evidence="4">
    <location>
        <begin position="337"/>
        <end position="426"/>
    </location>
</feature>
<keyword evidence="6" id="KW-1185">Reference proteome</keyword>
<feature type="domain" description="TY-Chap central" evidence="2">
    <location>
        <begin position="182"/>
        <end position="312"/>
    </location>
</feature>
<dbReference type="Pfam" id="PF22551">
    <property type="entry name" value="TY-Chap1"/>
    <property type="match status" value="1"/>
</dbReference>
<evidence type="ECO:0000259" key="4">
    <source>
        <dbReference type="Pfam" id="PF22554"/>
    </source>
</evidence>
<evidence type="ECO:0000259" key="3">
    <source>
        <dbReference type="Pfam" id="PF22552"/>
    </source>
</evidence>
<dbReference type="InterPro" id="IPR054344">
    <property type="entry name" value="TY-Chap_N"/>
</dbReference>
<feature type="region of interest" description="Disordered" evidence="1">
    <location>
        <begin position="155"/>
        <end position="180"/>
    </location>
</feature>
<feature type="region of interest" description="Disordered" evidence="1">
    <location>
        <begin position="312"/>
        <end position="341"/>
    </location>
</feature>
<organism evidence="5 6">
    <name type="scientific">Rhodococcus xishaensis</name>
    <dbReference type="NCBI Taxonomy" id="2487364"/>
    <lineage>
        <taxon>Bacteria</taxon>
        <taxon>Bacillati</taxon>
        <taxon>Actinomycetota</taxon>
        <taxon>Actinomycetes</taxon>
        <taxon>Mycobacteriales</taxon>
        <taxon>Nocardiaceae</taxon>
        <taxon>Rhodococcus</taxon>
    </lineage>
</organism>
<proteinExistence type="predicted"/>
<dbReference type="InterPro" id="IPR054342">
    <property type="entry name" value="TY-Chap_C"/>
</dbReference>
<feature type="region of interest" description="Disordered" evidence="1">
    <location>
        <begin position="428"/>
        <end position="477"/>
    </location>
</feature>
<dbReference type="OrthoDB" id="4772408at2"/>
<dbReference type="AlphaFoldDB" id="A0A438AVL0"/>
<evidence type="ECO:0000313" key="5">
    <source>
        <dbReference type="EMBL" id="RVW02709.1"/>
    </source>
</evidence>